<keyword evidence="1" id="KW-0732">Signal</keyword>
<evidence type="ECO:0000313" key="4">
    <source>
        <dbReference type="Proteomes" id="UP000288725"/>
    </source>
</evidence>
<reference evidence="3 4" key="1">
    <citation type="submission" date="2018-12" db="EMBL/GenBank/DDBJ databases">
        <title>Genome of Verticillium dahliae isolate Getta Getta.</title>
        <authorList>
            <person name="Gardiner D.M."/>
        </authorList>
    </citation>
    <scope>NUCLEOTIDE SEQUENCE [LARGE SCALE GENOMIC DNA]</scope>
    <source>
        <strain evidence="3 4">Getta Getta</strain>
    </source>
</reference>
<evidence type="ECO:0000313" key="3">
    <source>
        <dbReference type="EMBL" id="RXG41552.1"/>
    </source>
</evidence>
<dbReference type="Pfam" id="PF01822">
    <property type="entry name" value="WSC"/>
    <property type="match status" value="1"/>
</dbReference>
<name>A0A444RK81_VERDA</name>
<dbReference type="Proteomes" id="UP000288725">
    <property type="component" value="Chromosome 3"/>
</dbReference>
<dbReference type="SMART" id="SM00321">
    <property type="entry name" value="WSC"/>
    <property type="match status" value="1"/>
</dbReference>
<evidence type="ECO:0000256" key="1">
    <source>
        <dbReference type="SAM" id="SignalP"/>
    </source>
</evidence>
<dbReference type="EMBL" id="RSDZ01000209">
    <property type="protein sequence ID" value="RXG41552.1"/>
    <property type="molecule type" value="Genomic_DNA"/>
</dbReference>
<feature type="signal peptide" evidence="1">
    <location>
        <begin position="1"/>
        <end position="18"/>
    </location>
</feature>
<feature type="chain" id="PRO_5019182065" description="WSC domain-containing protein" evidence="1">
    <location>
        <begin position="19"/>
        <end position="135"/>
    </location>
</feature>
<dbReference type="PROSITE" id="PS51257">
    <property type="entry name" value="PROKAR_LIPOPROTEIN"/>
    <property type="match status" value="1"/>
</dbReference>
<sequence>MRTYAVLVPFLSAACVAAQATFASPSWKYSGCVDIGNIAFDHTANFVDPFTPQQCQSACEGYEYAAAFVELCLCGDSIGDLSSLKKDDSACNNPCRGDVSLGFCGYMDADNSYANIYAPLRIKRGVGGVLHIALL</sequence>
<dbReference type="InterPro" id="IPR002889">
    <property type="entry name" value="WSC_carb-bd"/>
</dbReference>
<proteinExistence type="predicted"/>
<accession>A0A444RK81</accession>
<protein>
    <recommendedName>
        <fullName evidence="2">WSC domain-containing protein</fullName>
    </recommendedName>
</protein>
<evidence type="ECO:0000259" key="2">
    <source>
        <dbReference type="PROSITE" id="PS51212"/>
    </source>
</evidence>
<dbReference type="PROSITE" id="PS51212">
    <property type="entry name" value="WSC"/>
    <property type="match status" value="1"/>
</dbReference>
<dbReference type="AlphaFoldDB" id="A0A444RK81"/>
<gene>
    <name evidence="3" type="ORF">VDGE_30156</name>
</gene>
<organism evidence="3 4">
    <name type="scientific">Verticillium dahliae</name>
    <name type="common">Verticillium wilt</name>
    <dbReference type="NCBI Taxonomy" id="27337"/>
    <lineage>
        <taxon>Eukaryota</taxon>
        <taxon>Fungi</taxon>
        <taxon>Dikarya</taxon>
        <taxon>Ascomycota</taxon>
        <taxon>Pezizomycotina</taxon>
        <taxon>Sordariomycetes</taxon>
        <taxon>Hypocreomycetidae</taxon>
        <taxon>Glomerellales</taxon>
        <taxon>Plectosphaerellaceae</taxon>
        <taxon>Verticillium</taxon>
    </lineage>
</organism>
<feature type="domain" description="WSC" evidence="2">
    <location>
        <begin position="26"/>
        <end position="116"/>
    </location>
</feature>
<comment type="caution">
    <text evidence="3">The sequence shown here is derived from an EMBL/GenBank/DDBJ whole genome shotgun (WGS) entry which is preliminary data.</text>
</comment>